<organism evidence="2 3">
    <name type="scientific">Bartonella tribocorum</name>
    <dbReference type="NCBI Taxonomy" id="85701"/>
    <lineage>
        <taxon>Bacteria</taxon>
        <taxon>Pseudomonadati</taxon>
        <taxon>Pseudomonadota</taxon>
        <taxon>Alphaproteobacteria</taxon>
        <taxon>Hyphomicrobiales</taxon>
        <taxon>Bartonellaceae</taxon>
        <taxon>Bartonella</taxon>
    </lineage>
</organism>
<gene>
    <name evidence="2" type="ORF">CER18_01210</name>
</gene>
<dbReference type="EMBL" id="NJGE01000002">
    <property type="protein sequence ID" value="PIT69982.1"/>
    <property type="molecule type" value="Genomic_DNA"/>
</dbReference>
<evidence type="ECO:0000313" key="2">
    <source>
        <dbReference type="EMBL" id="PIT69982.1"/>
    </source>
</evidence>
<proteinExistence type="predicted"/>
<keyword evidence="1" id="KW-0175">Coiled coil</keyword>
<feature type="coiled-coil region" evidence="1">
    <location>
        <begin position="60"/>
        <end position="87"/>
    </location>
</feature>
<dbReference type="RefSeq" id="WP_100128296.1">
    <property type="nucleotide sequence ID" value="NZ_CADDYI010000002.1"/>
</dbReference>
<dbReference type="InterPro" id="IPR007475">
    <property type="entry name" value="UbiK"/>
</dbReference>
<protein>
    <recommendedName>
        <fullName evidence="4">Pyrroline-5-carboxylate reductase</fullName>
    </recommendedName>
</protein>
<dbReference type="AlphaFoldDB" id="A0A2M6UUX3"/>
<accession>A0A2M6UUX3</accession>
<evidence type="ECO:0000256" key="1">
    <source>
        <dbReference type="SAM" id="Coils"/>
    </source>
</evidence>
<comment type="caution">
    <text evidence="2">The sequence shown here is derived from an EMBL/GenBank/DDBJ whole genome shotgun (WGS) entry which is preliminary data.</text>
</comment>
<evidence type="ECO:0008006" key="4">
    <source>
        <dbReference type="Google" id="ProtNLM"/>
    </source>
</evidence>
<dbReference type="Proteomes" id="UP000229839">
    <property type="component" value="Unassembled WGS sequence"/>
</dbReference>
<name>A0A2M6UUX3_9HYPH</name>
<sequence length="92" mass="10552">MRNGSNRILDELAKLATDAADVAQGIRREAGTAFRVQAEKIANKLDLVSREEFETFKEMVLKAHADNAELKRRLDDLEKDDLEKKQIRKKVK</sequence>
<reference evidence="2 3" key="1">
    <citation type="submission" date="2017-06" db="EMBL/GenBank/DDBJ databases">
        <title>Draft genome of Bartonella tribocorum strain L103, isolated from a rodent in Laos.</title>
        <authorList>
            <person name="Hadjadj L."/>
            <person name="Jiyipong T."/>
            <person name="Morand S."/>
            <person name="Diene S.M."/>
            <person name="Rolain J.-M."/>
        </authorList>
    </citation>
    <scope>NUCLEOTIDE SEQUENCE [LARGE SCALE GENOMIC DNA]</scope>
    <source>
        <strain evidence="2 3">L103</strain>
    </source>
</reference>
<evidence type="ECO:0000313" key="3">
    <source>
        <dbReference type="Proteomes" id="UP000229839"/>
    </source>
</evidence>
<dbReference type="STRING" id="85701.BM1374166_00684"/>
<dbReference type="Pfam" id="PF04380">
    <property type="entry name" value="BMFP"/>
    <property type="match status" value="1"/>
</dbReference>
<dbReference type="OrthoDB" id="7392124at2"/>